<keyword evidence="1" id="KW-0732">Signal</keyword>
<dbReference type="RefSeq" id="XP_053028411.1">
    <property type="nucleotide sequence ID" value="XM_053164444.1"/>
</dbReference>
<reference evidence="2" key="1">
    <citation type="submission" date="2022-10" db="EMBL/GenBank/DDBJ databases">
        <title>Puccinia triticina Genome sequencing and assembly.</title>
        <authorList>
            <person name="Li C."/>
        </authorList>
    </citation>
    <scope>NUCLEOTIDE SEQUENCE</scope>
    <source>
        <strain evidence="2">Pt15</strain>
    </source>
</reference>
<gene>
    <name evidence="2" type="ORF">PtA15_17A338</name>
</gene>
<dbReference type="Proteomes" id="UP001164743">
    <property type="component" value="Chromosome 17A"/>
</dbReference>
<evidence type="ECO:0000313" key="3">
    <source>
        <dbReference type="Proteomes" id="UP001164743"/>
    </source>
</evidence>
<accession>A0ABY7D5D6</accession>
<evidence type="ECO:0000256" key="1">
    <source>
        <dbReference type="SAM" id="SignalP"/>
    </source>
</evidence>
<evidence type="ECO:0000313" key="2">
    <source>
        <dbReference type="EMBL" id="WAQ92856.1"/>
    </source>
</evidence>
<proteinExistence type="predicted"/>
<organism evidence="2 3">
    <name type="scientific">Puccinia triticina</name>
    <dbReference type="NCBI Taxonomy" id="208348"/>
    <lineage>
        <taxon>Eukaryota</taxon>
        <taxon>Fungi</taxon>
        <taxon>Dikarya</taxon>
        <taxon>Basidiomycota</taxon>
        <taxon>Pucciniomycotina</taxon>
        <taxon>Pucciniomycetes</taxon>
        <taxon>Pucciniales</taxon>
        <taxon>Pucciniaceae</taxon>
        <taxon>Puccinia</taxon>
    </lineage>
</organism>
<protein>
    <submittedName>
        <fullName evidence="2">Uncharacterized protein</fullName>
    </submittedName>
</protein>
<feature type="signal peptide" evidence="1">
    <location>
        <begin position="1"/>
        <end position="23"/>
    </location>
</feature>
<dbReference type="GeneID" id="77805339"/>
<sequence length="154" mass="16876">MTNMSRYVLLSLLLVAMVAISSAVSGTSSQYYALGCRPRPTAIAVCSGTPTCSTVSHAAATFTPNQSSIHADQITGQNVVVASLEVPHHPFRQPTLEVPHHPFRQPPLRPVHHAVRPPLHYPLRALLVTNSCYFPSWLPPKQKKNNIKLLTLVI</sequence>
<name>A0ABY7D5D6_9BASI</name>
<dbReference type="EMBL" id="CP110437">
    <property type="protein sequence ID" value="WAQ92856.1"/>
    <property type="molecule type" value="Genomic_DNA"/>
</dbReference>
<feature type="chain" id="PRO_5047312782" evidence="1">
    <location>
        <begin position="24"/>
        <end position="154"/>
    </location>
</feature>
<keyword evidence="3" id="KW-1185">Reference proteome</keyword>